<evidence type="ECO:0000256" key="3">
    <source>
        <dbReference type="ARBA" id="ARBA00011956"/>
    </source>
</evidence>
<dbReference type="AlphaFoldDB" id="A0A419UZH9"/>
<dbReference type="InterPro" id="IPR014710">
    <property type="entry name" value="RmlC-like_jellyroll"/>
</dbReference>
<evidence type="ECO:0000256" key="6">
    <source>
        <dbReference type="ARBA" id="ARBA00023235"/>
    </source>
</evidence>
<dbReference type="InterPro" id="IPR046457">
    <property type="entry name" value="PMI_typeI_cat"/>
</dbReference>
<accession>A0A419UZH9</accession>
<comment type="caution">
    <text evidence="12">The sequence shown here is derived from an EMBL/GenBank/DDBJ whole genome shotgun (WGS) entry which is preliminary data.</text>
</comment>
<dbReference type="OrthoDB" id="9808275at2"/>
<dbReference type="Pfam" id="PF20511">
    <property type="entry name" value="PMI_typeI_cat"/>
    <property type="match status" value="1"/>
</dbReference>
<dbReference type="EMBL" id="RAPK01000010">
    <property type="protein sequence ID" value="RKD71100.1"/>
    <property type="molecule type" value="Genomic_DNA"/>
</dbReference>
<evidence type="ECO:0000256" key="5">
    <source>
        <dbReference type="ARBA" id="ARBA00022833"/>
    </source>
</evidence>
<reference evidence="12 13" key="1">
    <citation type="submission" date="2018-09" db="EMBL/GenBank/DDBJ databases">
        <title>Genomic Encyclopedia of Archaeal and Bacterial Type Strains, Phase II (KMG-II): from individual species to whole genera.</title>
        <authorList>
            <person name="Goeker M."/>
        </authorList>
    </citation>
    <scope>NUCLEOTIDE SEQUENCE [LARGE SCALE GENOMIC DNA]</scope>
    <source>
        <strain evidence="12 13">DSM 17008</strain>
    </source>
</reference>
<keyword evidence="6 7" id="KW-0413">Isomerase</keyword>
<feature type="binding site" evidence="8">
    <location>
        <position position="174"/>
    </location>
    <ligand>
        <name>Zn(2+)</name>
        <dbReference type="ChEBI" id="CHEBI:29105"/>
    </ligand>
</feature>
<keyword evidence="4 7" id="KW-0479">Metal-binding</keyword>
<dbReference type="Gene3D" id="2.60.120.10">
    <property type="entry name" value="Jelly Rolls"/>
    <property type="match status" value="2"/>
</dbReference>
<protein>
    <recommendedName>
        <fullName evidence="3 7">Mannose-6-phosphate isomerase</fullName>
        <ecNumber evidence="3 7">5.3.1.8</ecNumber>
    </recommendedName>
</protein>
<dbReference type="GO" id="GO:0005975">
    <property type="term" value="P:carbohydrate metabolic process"/>
    <property type="evidence" value="ECO:0007669"/>
    <property type="project" value="UniProtKB-UniRule"/>
</dbReference>
<keyword evidence="13" id="KW-1185">Reference proteome</keyword>
<keyword evidence="5 7" id="KW-0862">Zinc</keyword>
<evidence type="ECO:0000256" key="4">
    <source>
        <dbReference type="ARBA" id="ARBA00022723"/>
    </source>
</evidence>
<evidence type="ECO:0000256" key="7">
    <source>
        <dbReference type="PIRNR" id="PIRNR036894"/>
    </source>
</evidence>
<evidence type="ECO:0000256" key="8">
    <source>
        <dbReference type="PIRSR" id="PIRSR036894-1"/>
    </source>
</evidence>
<feature type="active site" evidence="9">
    <location>
        <position position="194"/>
    </location>
</feature>
<evidence type="ECO:0000313" key="12">
    <source>
        <dbReference type="EMBL" id="RKD71100.1"/>
    </source>
</evidence>
<dbReference type="NCBIfam" id="TIGR00218">
    <property type="entry name" value="manA"/>
    <property type="match status" value="1"/>
</dbReference>
<evidence type="ECO:0000256" key="9">
    <source>
        <dbReference type="PIRSR" id="PIRSR036894-2"/>
    </source>
</evidence>
<comment type="similarity">
    <text evidence="2 7">Belongs to the mannose-6-phosphate isomerase type 1 family.</text>
</comment>
<dbReference type="Pfam" id="PF21621">
    <property type="entry name" value="MPI_cupin_dom"/>
    <property type="match status" value="1"/>
</dbReference>
<dbReference type="PIRSF" id="PIRSF036894">
    <property type="entry name" value="PMI_Firm_short"/>
    <property type="match status" value="1"/>
</dbReference>
<sequence>MYNEPIFLEPVFQERIWGGEKLRTNFGYTIPSHKTGECWGISAHPNGESVVKNGPLHGRKLSALWSGHPELFGNPKEDTFPLLVKILDAAEDLSVQVHPDDTQAQELEKGEAYGKTECWYVLEAEDGAELVLGHHAESKKELSEYMKMGAWDRLLHKVPIQKGDFFYVPSGTIHAIGKGTLILETQQSSDTTYRVYDYDRLNPDGSKRELHTEKSIYVTRTPHENVQPERSSVLETEEAKVEQLVSSSFFSVLHLQVNGSYKPDFTSSYQLISVTEGKLEIITEDETFQAEKGEHFILPATLKSVVFQGSGEMIASSPDSLL</sequence>
<dbReference type="GO" id="GO:0004476">
    <property type="term" value="F:mannose-6-phosphate isomerase activity"/>
    <property type="evidence" value="ECO:0007669"/>
    <property type="project" value="UniProtKB-UniRule"/>
</dbReference>
<dbReference type="EC" id="5.3.1.8" evidence="3 7"/>
<dbReference type="RefSeq" id="WP_120193659.1">
    <property type="nucleotide sequence ID" value="NZ_RAPK01000010.1"/>
</dbReference>
<evidence type="ECO:0000256" key="2">
    <source>
        <dbReference type="ARBA" id="ARBA00010772"/>
    </source>
</evidence>
<feature type="binding site" evidence="8">
    <location>
        <position position="98"/>
    </location>
    <ligand>
        <name>Zn(2+)</name>
        <dbReference type="ChEBI" id="CHEBI:29105"/>
    </ligand>
</feature>
<comment type="cofactor">
    <cofactor evidence="8">
        <name>Zn(2+)</name>
        <dbReference type="ChEBI" id="CHEBI:29105"/>
    </cofactor>
    <text evidence="8">Binds 1 zinc ion per subunit.</text>
</comment>
<feature type="binding site" evidence="8">
    <location>
        <position position="117"/>
    </location>
    <ligand>
        <name>Zn(2+)</name>
        <dbReference type="ChEBI" id="CHEBI:29105"/>
    </ligand>
</feature>
<dbReference type="SUPFAM" id="SSF51182">
    <property type="entry name" value="RmlC-like cupins"/>
    <property type="match status" value="1"/>
</dbReference>
<dbReference type="InterPro" id="IPR011051">
    <property type="entry name" value="RmlC_Cupin_sf"/>
</dbReference>
<feature type="domain" description="Mannose-6-phosphate isomerase cupin" evidence="11">
    <location>
        <begin position="243"/>
        <end position="317"/>
    </location>
</feature>
<evidence type="ECO:0000259" key="11">
    <source>
        <dbReference type="Pfam" id="PF21621"/>
    </source>
</evidence>
<comment type="catalytic activity">
    <reaction evidence="1 7">
        <text>D-mannose 6-phosphate = D-fructose 6-phosphate</text>
        <dbReference type="Rhea" id="RHEA:12356"/>
        <dbReference type="ChEBI" id="CHEBI:58735"/>
        <dbReference type="ChEBI" id="CHEBI:61527"/>
        <dbReference type="EC" id="5.3.1.8"/>
    </reaction>
</comment>
<dbReference type="InterPro" id="IPR001250">
    <property type="entry name" value="Man6P_Isoase-1"/>
</dbReference>
<dbReference type="Proteomes" id="UP000285120">
    <property type="component" value="Unassembled WGS sequence"/>
</dbReference>
<dbReference type="GO" id="GO:0008270">
    <property type="term" value="F:zinc ion binding"/>
    <property type="evidence" value="ECO:0007669"/>
    <property type="project" value="UniProtKB-UniRule"/>
</dbReference>
<evidence type="ECO:0000313" key="13">
    <source>
        <dbReference type="Proteomes" id="UP000285120"/>
    </source>
</evidence>
<dbReference type="CDD" id="cd07010">
    <property type="entry name" value="cupin_PMI_type_I_N_bac"/>
    <property type="match status" value="1"/>
</dbReference>
<dbReference type="InterPro" id="IPR051804">
    <property type="entry name" value="Carb_Metab_Reg_Kinase/Isom"/>
</dbReference>
<organism evidence="12 13">
    <name type="scientific">Sinobaca qinghaiensis</name>
    <dbReference type="NCBI Taxonomy" id="342944"/>
    <lineage>
        <taxon>Bacteria</taxon>
        <taxon>Bacillati</taxon>
        <taxon>Bacillota</taxon>
        <taxon>Bacilli</taxon>
        <taxon>Bacillales</taxon>
        <taxon>Sporolactobacillaceae</taxon>
        <taxon>Sinobaca</taxon>
    </lineage>
</organism>
<feature type="domain" description="Phosphomannose isomerase type I catalytic" evidence="10">
    <location>
        <begin position="7"/>
        <end position="109"/>
    </location>
</feature>
<gene>
    <name evidence="12" type="ORF">ATL39_2490</name>
</gene>
<name>A0A419UZH9_9BACL</name>
<dbReference type="PANTHER" id="PTHR42742">
    <property type="entry name" value="TRANSCRIPTIONAL REPRESSOR MPRA"/>
    <property type="match status" value="1"/>
</dbReference>
<dbReference type="PANTHER" id="PTHR42742:SF3">
    <property type="entry name" value="FRUCTOKINASE"/>
    <property type="match status" value="1"/>
</dbReference>
<dbReference type="InterPro" id="IPR049071">
    <property type="entry name" value="MPI_cupin_dom"/>
</dbReference>
<dbReference type="InterPro" id="IPR014628">
    <property type="entry name" value="Man6P_isomerase_Firm_short"/>
</dbReference>
<evidence type="ECO:0000256" key="1">
    <source>
        <dbReference type="ARBA" id="ARBA00000757"/>
    </source>
</evidence>
<evidence type="ECO:0000259" key="10">
    <source>
        <dbReference type="Pfam" id="PF20511"/>
    </source>
</evidence>
<proteinExistence type="inferred from homology"/>